<feature type="signal peptide" evidence="8">
    <location>
        <begin position="1"/>
        <end position="18"/>
    </location>
</feature>
<gene>
    <name evidence="10" type="ORF">LELG_01570</name>
</gene>
<dbReference type="InterPro" id="IPR008814">
    <property type="entry name" value="Swp1"/>
</dbReference>
<dbReference type="InterPro" id="IPR056790">
    <property type="entry name" value="Ribophorin_II_C"/>
</dbReference>
<evidence type="ECO:0000256" key="8">
    <source>
        <dbReference type="SAM" id="SignalP"/>
    </source>
</evidence>
<evidence type="ECO:0000256" key="5">
    <source>
        <dbReference type="ARBA" id="ARBA00022989"/>
    </source>
</evidence>
<reference evidence="10 11" key="1">
    <citation type="journal article" date="2009" name="Nature">
        <title>Evolution of pathogenicity and sexual reproduction in eight Candida genomes.</title>
        <authorList>
            <person name="Butler G."/>
            <person name="Rasmussen M.D."/>
            <person name="Lin M.F."/>
            <person name="Santos M.A."/>
            <person name="Sakthikumar S."/>
            <person name="Munro C.A."/>
            <person name="Rheinbay E."/>
            <person name="Grabherr M."/>
            <person name="Forche A."/>
            <person name="Reedy J.L."/>
            <person name="Agrafioti I."/>
            <person name="Arnaud M.B."/>
            <person name="Bates S."/>
            <person name="Brown A.J."/>
            <person name="Brunke S."/>
            <person name="Costanzo M.C."/>
            <person name="Fitzpatrick D.A."/>
            <person name="de Groot P.W."/>
            <person name="Harris D."/>
            <person name="Hoyer L.L."/>
            <person name="Hube B."/>
            <person name="Klis F.M."/>
            <person name="Kodira C."/>
            <person name="Lennard N."/>
            <person name="Logue M.E."/>
            <person name="Martin R."/>
            <person name="Neiman A.M."/>
            <person name="Nikolaou E."/>
            <person name="Quail M.A."/>
            <person name="Quinn J."/>
            <person name="Santos M.C."/>
            <person name="Schmitzberger F.F."/>
            <person name="Sherlock G."/>
            <person name="Shah P."/>
            <person name="Silverstein K.A."/>
            <person name="Skrzypek M.S."/>
            <person name="Soll D."/>
            <person name="Staggs R."/>
            <person name="Stansfield I."/>
            <person name="Stumpf M.P."/>
            <person name="Sudbery P.E."/>
            <person name="Srikantha T."/>
            <person name="Zeng Q."/>
            <person name="Berman J."/>
            <person name="Berriman M."/>
            <person name="Heitman J."/>
            <person name="Gow N.A."/>
            <person name="Lorenz M.C."/>
            <person name="Birren B.W."/>
            <person name="Kellis M."/>
            <person name="Cuomo C.A."/>
        </authorList>
    </citation>
    <scope>NUCLEOTIDE SEQUENCE [LARGE SCALE GENOMIC DNA]</scope>
    <source>
        <strain evidence="11">ATCC 11503 / BCRC 21390 / CBS 2605 / JCM 1781 / NBRC 1676 / NRRL YB-4239</strain>
    </source>
</reference>
<dbReference type="GO" id="GO:0008250">
    <property type="term" value="C:oligosaccharyltransferase complex"/>
    <property type="evidence" value="ECO:0007669"/>
    <property type="project" value="InterPro"/>
</dbReference>
<organism evidence="10 11">
    <name type="scientific">Lodderomyces elongisporus (strain ATCC 11503 / CBS 2605 / JCM 1781 / NBRC 1676 / NRRL YB-4239)</name>
    <name type="common">Yeast</name>
    <name type="synonym">Saccharomyces elongisporus</name>
    <dbReference type="NCBI Taxonomy" id="379508"/>
    <lineage>
        <taxon>Eukaryota</taxon>
        <taxon>Fungi</taxon>
        <taxon>Dikarya</taxon>
        <taxon>Ascomycota</taxon>
        <taxon>Saccharomycotina</taxon>
        <taxon>Pichiomycetes</taxon>
        <taxon>Debaryomycetaceae</taxon>
        <taxon>Candida/Lodderomyces clade</taxon>
        <taxon>Lodderomyces</taxon>
    </lineage>
</organism>
<dbReference type="STRING" id="379508.A5DW34"/>
<protein>
    <recommendedName>
        <fullName evidence="9">Ribophorin II C-terminal domain-containing protein</fullName>
    </recommendedName>
</protein>
<keyword evidence="2 7" id="KW-0812">Transmembrane</keyword>
<dbReference type="KEGG" id="lel:PVL30_001540"/>
<name>A5DW34_LODEL</name>
<keyword evidence="11" id="KW-1185">Reference proteome</keyword>
<dbReference type="AlphaFoldDB" id="A5DW34"/>
<dbReference type="Pfam" id="PF25147">
    <property type="entry name" value="Ribophorin_II_C"/>
    <property type="match status" value="1"/>
</dbReference>
<dbReference type="GO" id="GO:0006487">
    <property type="term" value="P:protein N-linked glycosylation"/>
    <property type="evidence" value="ECO:0007669"/>
    <property type="project" value="TreeGrafter"/>
</dbReference>
<keyword evidence="4" id="KW-0256">Endoplasmic reticulum</keyword>
<evidence type="ECO:0000313" key="11">
    <source>
        <dbReference type="Proteomes" id="UP000001996"/>
    </source>
</evidence>
<dbReference type="PANTHER" id="PTHR12640">
    <property type="entry name" value="RIBOPHORIN II"/>
    <property type="match status" value="1"/>
</dbReference>
<dbReference type="InParanoid" id="A5DW34"/>
<keyword evidence="3 8" id="KW-0732">Signal</keyword>
<evidence type="ECO:0000256" key="3">
    <source>
        <dbReference type="ARBA" id="ARBA00022729"/>
    </source>
</evidence>
<dbReference type="UniPathway" id="UPA00378"/>
<dbReference type="eggNOG" id="KOG2447">
    <property type="taxonomic scope" value="Eukaryota"/>
</dbReference>
<feature type="transmembrane region" description="Helical" evidence="7">
    <location>
        <begin position="248"/>
        <end position="267"/>
    </location>
</feature>
<evidence type="ECO:0000256" key="6">
    <source>
        <dbReference type="ARBA" id="ARBA00023136"/>
    </source>
</evidence>
<dbReference type="VEuPathDB" id="FungiDB:LELG_01570"/>
<dbReference type="EMBL" id="CH981525">
    <property type="protein sequence ID" value="EDK43392.1"/>
    <property type="molecule type" value="Genomic_DNA"/>
</dbReference>
<comment type="subcellular location">
    <subcellularLocation>
        <location evidence="1">Endoplasmic reticulum membrane</location>
        <topology evidence="1">Multi-pass membrane protein</topology>
    </subcellularLocation>
</comment>
<sequence>MIFSNIIVLLALAFHAIAYGPVVGSISINGKGEAVHFGEIETQEIKVLPLDSTKDVIEIKLKDSSLQGQPEQILFTLADAKKSSVATHFVPVVKGKNINLSIPASSLPDVLKIKDTLVLSLIIADGKQSTKKVNKRLLEIKPSRELKSTSKQETVPTFGLQPEIHHIFKEDEQGVNPVVPVAFILVAVALHLALLASWVGFIGVKDLFRTLNTTSSSQLLQNISFLLSLLGFEVNFVKYYLGQSIFTTLFYGTILSIPSLYFGRSVLRALAKNRALGKQ</sequence>
<evidence type="ECO:0000313" key="10">
    <source>
        <dbReference type="EMBL" id="EDK43392.1"/>
    </source>
</evidence>
<evidence type="ECO:0000256" key="4">
    <source>
        <dbReference type="ARBA" id="ARBA00022824"/>
    </source>
</evidence>
<proteinExistence type="predicted"/>
<keyword evidence="5 7" id="KW-1133">Transmembrane helix</keyword>
<dbReference type="PANTHER" id="PTHR12640:SF0">
    <property type="entry name" value="DOLICHYL-DIPHOSPHOOLIGOSACCHARIDE--PROTEIN GLYCOSYLTRANSFERASE SUBUNIT 2"/>
    <property type="match status" value="1"/>
</dbReference>
<dbReference type="OMA" id="SIVTHYV"/>
<feature type="chain" id="PRO_5044305027" description="Ribophorin II C-terminal domain-containing protein" evidence="8">
    <location>
        <begin position="19"/>
        <end position="279"/>
    </location>
</feature>
<accession>A5DW34</accession>
<evidence type="ECO:0000256" key="7">
    <source>
        <dbReference type="SAM" id="Phobius"/>
    </source>
</evidence>
<dbReference type="GeneID" id="5234323"/>
<evidence type="ECO:0000256" key="2">
    <source>
        <dbReference type="ARBA" id="ARBA00022692"/>
    </source>
</evidence>
<evidence type="ECO:0000259" key="9">
    <source>
        <dbReference type="Pfam" id="PF25147"/>
    </source>
</evidence>
<evidence type="ECO:0000256" key="1">
    <source>
        <dbReference type="ARBA" id="ARBA00004477"/>
    </source>
</evidence>
<keyword evidence="6 7" id="KW-0472">Membrane</keyword>
<dbReference type="FunCoup" id="A5DW34">
    <property type="interactions" value="144"/>
</dbReference>
<dbReference type="Proteomes" id="UP000001996">
    <property type="component" value="Unassembled WGS sequence"/>
</dbReference>
<feature type="transmembrane region" description="Helical" evidence="7">
    <location>
        <begin position="178"/>
        <end position="202"/>
    </location>
</feature>
<dbReference type="OrthoDB" id="432292at2759"/>
<feature type="domain" description="Ribophorin II C-terminal" evidence="9">
    <location>
        <begin position="168"/>
        <end position="274"/>
    </location>
</feature>
<dbReference type="HOGENOM" id="CLU_079423_1_0_1"/>